<organism evidence="1 2">
    <name type="scientific">Sus scrofa</name>
    <name type="common">Pig</name>
    <dbReference type="NCBI Taxonomy" id="9823"/>
    <lineage>
        <taxon>Eukaryota</taxon>
        <taxon>Metazoa</taxon>
        <taxon>Chordata</taxon>
        <taxon>Craniata</taxon>
        <taxon>Vertebrata</taxon>
        <taxon>Euteleostomi</taxon>
        <taxon>Mammalia</taxon>
        <taxon>Eutheria</taxon>
        <taxon>Laurasiatheria</taxon>
        <taxon>Artiodactyla</taxon>
        <taxon>Suina</taxon>
        <taxon>Suidae</taxon>
        <taxon>Sus</taxon>
    </lineage>
</organism>
<evidence type="ECO:0000313" key="1">
    <source>
        <dbReference type="Ensembl" id="ENSSSCP00070018289.1"/>
    </source>
</evidence>
<dbReference type="PANTHER" id="PTHR11524">
    <property type="entry name" value="60S RIBOSOMAL PROTEIN L7"/>
    <property type="match status" value="1"/>
</dbReference>
<dbReference type="InterPro" id="IPR039699">
    <property type="entry name" value="Ribosomal_uL30"/>
</dbReference>
<dbReference type="AlphaFoldDB" id="A0A4X1TPZ2"/>
<protein>
    <submittedName>
        <fullName evidence="1">Uncharacterized protein</fullName>
    </submittedName>
</protein>
<dbReference type="InterPro" id="IPR036919">
    <property type="entry name" value="Ribo_uL30_ferredoxin-like_sf"/>
</dbReference>
<dbReference type="PANTHER" id="PTHR11524:SF12">
    <property type="entry name" value="LARGE RIBOSOMAL SUBUNIT PROTEIN UL30"/>
    <property type="match status" value="1"/>
</dbReference>
<dbReference type="Ensembl" id="ENSSSCT00070022082.1">
    <property type="protein sequence ID" value="ENSSSCP00070018289.1"/>
    <property type="gene ID" value="ENSSSCG00070011336.1"/>
</dbReference>
<accession>A0A4X1TPZ2</accession>
<dbReference type="FunFam" id="3.30.1390.20:FF:000002">
    <property type="entry name" value="60S ribosomal protein L7"/>
    <property type="match status" value="1"/>
</dbReference>
<dbReference type="Gene3D" id="3.30.1390.20">
    <property type="entry name" value="Ribosomal protein L30, ferredoxin-like fold domain"/>
    <property type="match status" value="1"/>
</dbReference>
<dbReference type="SUPFAM" id="SSF55129">
    <property type="entry name" value="Ribosomal protein L30p/L7e"/>
    <property type="match status" value="1"/>
</dbReference>
<reference evidence="1 2" key="1">
    <citation type="submission" date="2017-08" db="EMBL/GenBank/DDBJ databases">
        <title>USMARCv1.0.</title>
        <authorList>
            <person name="Hannum G.I."/>
            <person name="Koren S."/>
            <person name="Schroeder S.G."/>
            <person name="Chin S.C."/>
            <person name="Nonneman D.J."/>
            <person name="Becker S.A."/>
            <person name="Rosen B.D."/>
            <person name="Bickhart D.M."/>
            <person name="Putnam N.H."/>
            <person name="Green R.E."/>
            <person name="Tuggle C.K."/>
            <person name="Liu H."/>
            <person name="Rohrer G.A."/>
            <person name="Warr A."/>
            <person name="Hall R."/>
            <person name="Kim K."/>
            <person name="Hume D.A."/>
            <person name="Talbot R."/>
            <person name="Chow W."/>
            <person name="Howe K."/>
            <person name="Schwartz A.S."/>
            <person name="Watson M."/>
            <person name="Archibald A.L."/>
            <person name="Phillippy A.M."/>
            <person name="Smith T.P.L."/>
        </authorList>
    </citation>
    <scope>NUCLEOTIDE SEQUENCE [LARGE SCALE GENOMIC DNA]</scope>
</reference>
<evidence type="ECO:0000313" key="2">
    <source>
        <dbReference type="Proteomes" id="UP000314985"/>
    </source>
</evidence>
<sequence>MLTVYTFPEQCSLNIFDSFTKRRVSAAGEGCGGGTGWPPPPLHSSQPCCSGPKLANPLSKSEALPFPRRPFFTNQFSNTSLVTQACLWRLPPLQKIFLPMTSSFLLKEVLVNTAFAIPLHFQEYFSKPNGLSCPVSLPVNLDLDFLHHLPSCPPTVHVPEPVVPLPTGTSSRHSSGLLNPNRPSQANHPRTSYIYEGKYGIICKEDLIHVIYTIGKCFKEAKNFLWPFKWSSPRGEVNNETTHFAEGGDAGNREDRINSLIRRMH</sequence>
<dbReference type="Proteomes" id="UP000314985">
    <property type="component" value="Chromosome 13"/>
</dbReference>
<proteinExistence type="predicted"/>
<reference evidence="1" key="2">
    <citation type="submission" date="2025-08" db="UniProtKB">
        <authorList>
            <consortium name="Ensembl"/>
        </authorList>
    </citation>
    <scope>IDENTIFICATION</scope>
</reference>
<name>A0A4X1TPZ2_PIG</name>